<evidence type="ECO:0000313" key="2">
    <source>
        <dbReference type="Proteomes" id="UP000192801"/>
    </source>
</evidence>
<accession>A0A1X0DLR5</accession>
<reference evidence="1 2" key="1">
    <citation type="submission" date="2016-12" db="EMBL/GenBank/DDBJ databases">
        <title>The new phylogeny of genus Mycobacterium.</title>
        <authorList>
            <person name="Tortoli E."/>
            <person name="Trovato A."/>
            <person name="Cirillo D.M."/>
        </authorList>
    </citation>
    <scope>NUCLEOTIDE SEQUENCE [LARGE SCALE GENOMIC DNA]</scope>
    <source>
        <strain evidence="1 2">DSM 45130</strain>
    </source>
</reference>
<sequence>MSKPDRNSGVPATVASIPLIDPHQLTPDASIGDLVREASAQVSTLVRAEVELARSEITRDLKRGLTGSVLFILAGVILLYSTFFLFFTLAEVLDSWLYRWAAFGIVFLLMVVAAAALAFLGWLRVRRIRGPQETIETVKETRAAFSGDQRPGVSPAPGQALAPRDPSGW</sequence>
<organism evidence="1 2">
    <name type="scientific">Mycolicibacterium insubricum</name>
    <dbReference type="NCBI Taxonomy" id="444597"/>
    <lineage>
        <taxon>Bacteria</taxon>
        <taxon>Bacillati</taxon>
        <taxon>Actinomycetota</taxon>
        <taxon>Actinomycetes</taxon>
        <taxon>Mycobacteriales</taxon>
        <taxon>Mycobacteriaceae</taxon>
        <taxon>Mycolicibacterium</taxon>
    </lineage>
</organism>
<name>A0A1X0DLR5_9MYCO</name>
<comment type="caution">
    <text evidence="1">The sequence shown here is derived from an EMBL/GenBank/DDBJ whole genome shotgun (WGS) entry which is preliminary data.</text>
</comment>
<dbReference type="STRING" id="444597.BST26_02765"/>
<dbReference type="EMBL" id="MVHS01000004">
    <property type="protein sequence ID" value="ORA73344.1"/>
    <property type="molecule type" value="Genomic_DNA"/>
</dbReference>
<gene>
    <name evidence="1" type="ORF">BST26_02765</name>
</gene>
<proteinExistence type="predicted"/>
<dbReference type="RefSeq" id="WP_083029245.1">
    <property type="nucleotide sequence ID" value="NZ_AP022618.1"/>
</dbReference>
<dbReference type="InterPro" id="IPR009937">
    <property type="entry name" value="Phage_holin_3_6"/>
</dbReference>
<dbReference type="OrthoDB" id="3828498at2"/>
<dbReference type="Pfam" id="PF07332">
    <property type="entry name" value="Phage_holin_3_6"/>
    <property type="match status" value="1"/>
</dbReference>
<keyword evidence="2" id="KW-1185">Reference proteome</keyword>
<dbReference type="Proteomes" id="UP000192801">
    <property type="component" value="Unassembled WGS sequence"/>
</dbReference>
<dbReference type="AlphaFoldDB" id="A0A1X0DLR5"/>
<evidence type="ECO:0000313" key="1">
    <source>
        <dbReference type="EMBL" id="ORA73344.1"/>
    </source>
</evidence>
<protein>
    <submittedName>
        <fullName evidence="1">Uncharacterized protein</fullName>
    </submittedName>
</protein>